<organism evidence="1 2">
    <name type="scientific">Cylicocyclus nassatus</name>
    <name type="common">Nematode worm</name>
    <dbReference type="NCBI Taxonomy" id="53992"/>
    <lineage>
        <taxon>Eukaryota</taxon>
        <taxon>Metazoa</taxon>
        <taxon>Ecdysozoa</taxon>
        <taxon>Nematoda</taxon>
        <taxon>Chromadorea</taxon>
        <taxon>Rhabditida</taxon>
        <taxon>Rhabditina</taxon>
        <taxon>Rhabditomorpha</taxon>
        <taxon>Strongyloidea</taxon>
        <taxon>Strongylidae</taxon>
        <taxon>Cylicocyclus</taxon>
    </lineage>
</organism>
<name>A0AA36GUT6_CYLNA</name>
<dbReference type="EMBL" id="CATQJL010000223">
    <property type="protein sequence ID" value="CAJ0598541.1"/>
    <property type="molecule type" value="Genomic_DNA"/>
</dbReference>
<dbReference type="AlphaFoldDB" id="A0AA36GUT6"/>
<comment type="caution">
    <text evidence="1">The sequence shown here is derived from an EMBL/GenBank/DDBJ whole genome shotgun (WGS) entry which is preliminary data.</text>
</comment>
<dbReference type="Proteomes" id="UP001176961">
    <property type="component" value="Unassembled WGS sequence"/>
</dbReference>
<protein>
    <submittedName>
        <fullName evidence="1">Uncharacterized protein</fullName>
    </submittedName>
</protein>
<gene>
    <name evidence="1" type="ORF">CYNAS_LOCUS10524</name>
</gene>
<accession>A0AA36GUT6</accession>
<proteinExistence type="predicted"/>
<keyword evidence="2" id="KW-1185">Reference proteome</keyword>
<reference evidence="1" key="1">
    <citation type="submission" date="2023-07" db="EMBL/GenBank/DDBJ databases">
        <authorList>
            <consortium name="CYATHOMIX"/>
        </authorList>
    </citation>
    <scope>NUCLEOTIDE SEQUENCE</scope>
    <source>
        <strain evidence="1">N/A</strain>
    </source>
</reference>
<evidence type="ECO:0000313" key="1">
    <source>
        <dbReference type="EMBL" id="CAJ0598541.1"/>
    </source>
</evidence>
<sequence>MLMGGVLAATKRKWEPFWRSVRTRRRRRRQKHIRGQSIRYDVRSLTVTELCLLNKKQAQDGACRNTIYQNQGCVNILEAKQIFDRPLQPRGIFSSFGDNVDKENFHIYIVLEYEDPFYITTLALQLQNLMADDDMERERLLLPEQSTQTADDSAPAQEEECKLKKVSAVVAAGCSTSPIGEASGNRLNPATKAAIFAASIKNTPNSRSPQPERAMQKVSKVVRRSTIELSQYL</sequence>
<evidence type="ECO:0000313" key="2">
    <source>
        <dbReference type="Proteomes" id="UP001176961"/>
    </source>
</evidence>